<dbReference type="PANTHER" id="PTHR36847:SF1">
    <property type="entry name" value="AMIDOLIGASE ENZYME"/>
    <property type="match status" value="1"/>
</dbReference>
<keyword evidence="3" id="KW-1185">Reference proteome</keyword>
<feature type="region of interest" description="Disordered" evidence="1">
    <location>
        <begin position="311"/>
        <end position="366"/>
    </location>
</feature>
<evidence type="ECO:0000313" key="2">
    <source>
        <dbReference type="EMBL" id="NSJ51964.1"/>
    </source>
</evidence>
<comment type="caution">
    <text evidence="2">The sequence shown here is derived from an EMBL/GenBank/DDBJ whole genome shotgun (WGS) entry which is preliminary data.</text>
</comment>
<sequence length="366" mass="42411">MDMKQQRFGIEIELTGIARKRGAEIAAAYFGTQSYYEGTYYDTYVALDPQGREWKFMSDASIKPERKEGKSRVAASDSYKTEMVSPICRYEDIETIQELVRKLREAGALANSSCGIHVHIDASPFDARTLRNITNIMAAKEDLIYKALQVSVARQNRWCKPVEERFLEELNQKKPGTLEEVRHIWYNGASRQRDHYDESRYHCLNLHSVFQKGTVEFRLFNGTTHAGKIKAYIQLCLAIGAQALNQTSASRRKTQTTNEKYTFRTWLLRLGLNGDEFKTARLHLLKHLDGCIAWKDPAQAEAQKERLRMKREKELQMREERETSGSENESELREQEVYEQVRQEQEDNMHIEAEAQSPVFSMMTGM</sequence>
<dbReference type="PANTHER" id="PTHR36847">
    <property type="entry name" value="AMIDOLIGASE ENZYME"/>
    <property type="match status" value="1"/>
</dbReference>
<evidence type="ECO:0000256" key="1">
    <source>
        <dbReference type="SAM" id="MobiDB-lite"/>
    </source>
</evidence>
<dbReference type="Proteomes" id="UP000669239">
    <property type="component" value="Unassembled WGS sequence"/>
</dbReference>
<feature type="compositionally biased region" description="Basic and acidic residues" evidence="1">
    <location>
        <begin position="311"/>
        <end position="353"/>
    </location>
</feature>
<dbReference type="InterPro" id="IPR022025">
    <property type="entry name" value="Amidoligase_2"/>
</dbReference>
<gene>
    <name evidence="2" type="ORF">G5B36_25165</name>
</gene>
<protein>
    <submittedName>
        <fullName evidence="2">Virulence associated protein</fullName>
    </submittedName>
</protein>
<accession>A0ABX2HR94</accession>
<dbReference type="EMBL" id="JAAITT010000053">
    <property type="protein sequence ID" value="NSJ51964.1"/>
    <property type="molecule type" value="Genomic_DNA"/>
</dbReference>
<dbReference type="Pfam" id="PF12224">
    <property type="entry name" value="Amidoligase_2"/>
    <property type="match status" value="1"/>
</dbReference>
<name>A0ABX2HR94_9FIRM</name>
<dbReference type="RefSeq" id="WP_165643012.1">
    <property type="nucleotide sequence ID" value="NZ_JAAITT010000053.1"/>
</dbReference>
<reference evidence="2 3" key="1">
    <citation type="journal article" date="2020" name="Cell Host Microbe">
        <title>Functional and Genomic Variation between Human-Derived Isolates of Lachnospiraceae Reveals Inter- and Intra-Species Diversity.</title>
        <authorList>
            <person name="Sorbara M.T."/>
            <person name="Littmann E.R."/>
            <person name="Fontana E."/>
            <person name="Moody T.U."/>
            <person name="Kohout C.E."/>
            <person name="Gjonbalaj M."/>
            <person name="Eaton V."/>
            <person name="Seok R."/>
            <person name="Leiner I.M."/>
            <person name="Pamer E.G."/>
        </authorList>
    </citation>
    <scope>NUCLEOTIDE SEQUENCE [LARGE SCALE GENOMIC DNA]</scope>
    <source>
        <strain evidence="2 3">MSK.1.17</strain>
    </source>
</reference>
<proteinExistence type="predicted"/>
<evidence type="ECO:0000313" key="3">
    <source>
        <dbReference type="Proteomes" id="UP000669239"/>
    </source>
</evidence>
<organism evidence="2 3">
    <name type="scientific">Enterocloster aldenensis</name>
    <dbReference type="NCBI Taxonomy" id="358742"/>
    <lineage>
        <taxon>Bacteria</taxon>
        <taxon>Bacillati</taxon>
        <taxon>Bacillota</taxon>
        <taxon>Clostridia</taxon>
        <taxon>Lachnospirales</taxon>
        <taxon>Lachnospiraceae</taxon>
        <taxon>Enterocloster</taxon>
    </lineage>
</organism>